<comment type="caution">
    <text evidence="8">The sequence shown here is derived from an EMBL/GenBank/DDBJ whole genome shotgun (WGS) entry which is preliminary data.</text>
</comment>
<gene>
    <name evidence="8" type="ORF">GCM10011379_14260</name>
</gene>
<keyword evidence="4" id="KW-0472">Membrane</keyword>
<name>A0A917ITW1_9BACT</name>
<sequence>MRKRYYTAVLLFVILGLTACNKYTDINPKGKNLLNTAAQLEYLLNYSFNNASAFDFRNMATLDNDSYVQMKTLTDIIKGTKDWSYVLTTYDTTVDRAALATTDGLYSGLYSVISTRLNVILQQAAIVTDNPAKVRQLQAEAYILRAYLHYLLVNVYAKAYDPATAASDGGIAYMDKINFDELAVKSTVQQVYNHLLADVDAAFALNALPEEPVNTLRAGKGFAFAVKARILLSMRNYTGALAAADSALLYNNRLEDHVNFLSVADGGSGDGIIYRDGINAADNYFYAVRLYYDPSWSMATAESSQYYEPGNIMRYYTDAYDTAYGLEAYTQTKGTLLWYSFDYQSNASGLTTSDAYLIKAECLIRAGKIAAAMDVLNAIRVKRIRPADYQPLTAADAATAMNYLKRLSRTEFMFSWKNFVNLKRWNTEPAYSETITRTVTPEGSTGPVYTYTLKPGSKLWIFPFPQNATNYNLNLTQNY</sequence>
<comment type="similarity">
    <text evidence="2">Belongs to the SusD family.</text>
</comment>
<dbReference type="GO" id="GO:0009279">
    <property type="term" value="C:cell outer membrane"/>
    <property type="evidence" value="ECO:0007669"/>
    <property type="project" value="UniProtKB-SubCell"/>
</dbReference>
<dbReference type="InterPro" id="IPR033985">
    <property type="entry name" value="SusD-like_N"/>
</dbReference>
<evidence type="ECO:0000256" key="5">
    <source>
        <dbReference type="ARBA" id="ARBA00023237"/>
    </source>
</evidence>
<evidence type="ECO:0000313" key="8">
    <source>
        <dbReference type="EMBL" id="GGH63405.1"/>
    </source>
</evidence>
<dbReference type="Proteomes" id="UP000627292">
    <property type="component" value="Unassembled WGS sequence"/>
</dbReference>
<dbReference type="RefSeq" id="WP_188951337.1">
    <property type="nucleotide sequence ID" value="NZ_BMIB01000002.1"/>
</dbReference>
<reference evidence="8" key="2">
    <citation type="submission" date="2020-09" db="EMBL/GenBank/DDBJ databases">
        <authorList>
            <person name="Sun Q."/>
            <person name="Zhou Y."/>
        </authorList>
    </citation>
    <scope>NUCLEOTIDE SEQUENCE</scope>
    <source>
        <strain evidence="8">CGMCC 1.15290</strain>
    </source>
</reference>
<dbReference type="EMBL" id="BMIB01000002">
    <property type="protein sequence ID" value="GGH63405.1"/>
    <property type="molecule type" value="Genomic_DNA"/>
</dbReference>
<dbReference type="AlphaFoldDB" id="A0A917ITW1"/>
<evidence type="ECO:0000256" key="3">
    <source>
        <dbReference type="ARBA" id="ARBA00022729"/>
    </source>
</evidence>
<evidence type="ECO:0000256" key="4">
    <source>
        <dbReference type="ARBA" id="ARBA00023136"/>
    </source>
</evidence>
<protein>
    <submittedName>
        <fullName evidence="8">Membrane protein</fullName>
    </submittedName>
</protein>
<keyword evidence="9" id="KW-1185">Reference proteome</keyword>
<dbReference type="PROSITE" id="PS51257">
    <property type="entry name" value="PROKAR_LIPOPROTEIN"/>
    <property type="match status" value="1"/>
</dbReference>
<dbReference type="SUPFAM" id="SSF48452">
    <property type="entry name" value="TPR-like"/>
    <property type="match status" value="1"/>
</dbReference>
<comment type="subcellular location">
    <subcellularLocation>
        <location evidence="1">Cell outer membrane</location>
    </subcellularLocation>
</comment>
<keyword evidence="5" id="KW-0998">Cell outer membrane</keyword>
<reference evidence="8" key="1">
    <citation type="journal article" date="2014" name="Int. J. Syst. Evol. Microbiol.">
        <title>Complete genome sequence of Corynebacterium casei LMG S-19264T (=DSM 44701T), isolated from a smear-ripened cheese.</title>
        <authorList>
            <consortium name="US DOE Joint Genome Institute (JGI-PGF)"/>
            <person name="Walter F."/>
            <person name="Albersmeier A."/>
            <person name="Kalinowski J."/>
            <person name="Ruckert C."/>
        </authorList>
    </citation>
    <scope>NUCLEOTIDE SEQUENCE</scope>
    <source>
        <strain evidence="8">CGMCC 1.15290</strain>
    </source>
</reference>
<proteinExistence type="inferred from homology"/>
<dbReference type="Pfam" id="PF07980">
    <property type="entry name" value="SusD_RagB"/>
    <property type="match status" value="1"/>
</dbReference>
<evidence type="ECO:0000259" key="6">
    <source>
        <dbReference type="Pfam" id="PF07980"/>
    </source>
</evidence>
<accession>A0A917ITW1</accession>
<feature type="domain" description="SusD-like N-terminal" evidence="7">
    <location>
        <begin position="65"/>
        <end position="232"/>
    </location>
</feature>
<evidence type="ECO:0000259" key="7">
    <source>
        <dbReference type="Pfam" id="PF14322"/>
    </source>
</evidence>
<dbReference type="Gene3D" id="1.25.40.390">
    <property type="match status" value="2"/>
</dbReference>
<organism evidence="8 9">
    <name type="scientific">Filimonas zeae</name>
    <dbReference type="NCBI Taxonomy" id="1737353"/>
    <lineage>
        <taxon>Bacteria</taxon>
        <taxon>Pseudomonadati</taxon>
        <taxon>Bacteroidota</taxon>
        <taxon>Chitinophagia</taxon>
        <taxon>Chitinophagales</taxon>
        <taxon>Chitinophagaceae</taxon>
        <taxon>Filimonas</taxon>
    </lineage>
</organism>
<feature type="domain" description="RagB/SusD" evidence="6">
    <location>
        <begin position="285"/>
        <end position="479"/>
    </location>
</feature>
<keyword evidence="3" id="KW-0732">Signal</keyword>
<evidence type="ECO:0000256" key="1">
    <source>
        <dbReference type="ARBA" id="ARBA00004442"/>
    </source>
</evidence>
<evidence type="ECO:0000313" key="9">
    <source>
        <dbReference type="Proteomes" id="UP000627292"/>
    </source>
</evidence>
<dbReference type="InterPro" id="IPR011990">
    <property type="entry name" value="TPR-like_helical_dom_sf"/>
</dbReference>
<dbReference type="InterPro" id="IPR012944">
    <property type="entry name" value="SusD_RagB_dom"/>
</dbReference>
<evidence type="ECO:0000256" key="2">
    <source>
        <dbReference type="ARBA" id="ARBA00006275"/>
    </source>
</evidence>
<dbReference type="Pfam" id="PF14322">
    <property type="entry name" value="SusD-like_3"/>
    <property type="match status" value="1"/>
</dbReference>